<reference evidence="1" key="1">
    <citation type="journal article" date="2020" name="Stud. Mycol.">
        <title>101 Dothideomycetes genomes: a test case for predicting lifestyles and emergence of pathogens.</title>
        <authorList>
            <person name="Haridas S."/>
            <person name="Albert R."/>
            <person name="Binder M."/>
            <person name="Bloem J."/>
            <person name="Labutti K."/>
            <person name="Salamov A."/>
            <person name="Andreopoulos B."/>
            <person name="Baker S."/>
            <person name="Barry K."/>
            <person name="Bills G."/>
            <person name="Bluhm B."/>
            <person name="Cannon C."/>
            <person name="Castanera R."/>
            <person name="Culley D."/>
            <person name="Daum C."/>
            <person name="Ezra D."/>
            <person name="Gonzalez J."/>
            <person name="Henrissat B."/>
            <person name="Kuo A."/>
            <person name="Liang C."/>
            <person name="Lipzen A."/>
            <person name="Lutzoni F."/>
            <person name="Magnuson J."/>
            <person name="Mondo S."/>
            <person name="Nolan M."/>
            <person name="Ohm R."/>
            <person name="Pangilinan J."/>
            <person name="Park H.-J."/>
            <person name="Ramirez L."/>
            <person name="Alfaro M."/>
            <person name="Sun H."/>
            <person name="Tritt A."/>
            <person name="Yoshinaga Y."/>
            <person name="Zwiers L.-H."/>
            <person name="Turgeon B."/>
            <person name="Goodwin S."/>
            <person name="Spatafora J."/>
            <person name="Crous P."/>
            <person name="Grigoriev I."/>
        </authorList>
    </citation>
    <scope>NUCLEOTIDE SEQUENCE</scope>
    <source>
        <strain evidence="1">ATCC 36951</strain>
    </source>
</reference>
<name>A0A6A6CTP9_ZASCE</name>
<dbReference type="RefSeq" id="XP_033671360.1">
    <property type="nucleotide sequence ID" value="XM_033804869.1"/>
</dbReference>
<accession>A0A6A6CTP9</accession>
<evidence type="ECO:0000313" key="2">
    <source>
        <dbReference type="Proteomes" id="UP000799537"/>
    </source>
</evidence>
<protein>
    <recommendedName>
        <fullName evidence="3">MalT-like TPR region domain-containing protein</fullName>
    </recommendedName>
</protein>
<evidence type="ECO:0000313" key="1">
    <source>
        <dbReference type="EMBL" id="KAF2170471.1"/>
    </source>
</evidence>
<dbReference type="Proteomes" id="UP000799537">
    <property type="component" value="Unassembled WGS sequence"/>
</dbReference>
<dbReference type="EMBL" id="ML993585">
    <property type="protein sequence ID" value="KAF2170471.1"/>
    <property type="molecule type" value="Genomic_DNA"/>
</dbReference>
<dbReference type="SUPFAM" id="SSF48452">
    <property type="entry name" value="TPR-like"/>
    <property type="match status" value="1"/>
</dbReference>
<proteinExistence type="predicted"/>
<evidence type="ECO:0008006" key="3">
    <source>
        <dbReference type="Google" id="ProtNLM"/>
    </source>
</evidence>
<dbReference type="Gene3D" id="1.25.40.10">
    <property type="entry name" value="Tetratricopeptide repeat domain"/>
    <property type="match status" value="1"/>
</dbReference>
<gene>
    <name evidence="1" type="ORF">M409DRAFT_19292</name>
</gene>
<keyword evidence="2" id="KW-1185">Reference proteome</keyword>
<sequence>MQGKSRAWNWLIQNVPATESEWRARQCRLGLNTATQYEETIRGLVDEDDSLQPNPTRAIETSPLESLITLTRTFSQSTQRSSASAALHRATAAFKRLILLSLCLILRHQGLSEESIDHIITWLSPVQRVRENCLKGIAWVYDAIRTLHVEHGWTEPQATELFFLIPLSVSRLGEIHPIDVTAFARYVPEWPGWTSLKPNFTLPSLVWRLCRRSRDTNPITSCKDVCRILGNHNDAELTDDVPFRVTAPSQTLKVELFQPEARDLMPQLQAWFEHLRNAHGSTVPLNIREQLIEISVGVSRIQSPIDPPLFASVLDLLYLDDISRHLHFDLVRAQSTFLRSLGAEGAVKSNQMIKSTLWQSEQALKLPDRRIRCSIYGLWFSLIENAVLLQDFETALSTINHLELPEHRDTWPELDFQIARQTLTLRGLVFRGLGRFQEAAEVLDACSKICESHGNRGTHPHHLNRHRAELLCELGRPEEALDILRKSLADIRGNGVLNDSRAHRRLCLANAEAAALAMRPGDAEVSLENVETCFRKKPPEMPVDQLDHVRVYLVRMRLARHAKDLAMALVYVTKAVDLLQQYRFVKGREYFTTLALKFRASIYLELAKADEGRLEVSADRTSQHLVVGMGSYGRDEILKWFDDAKSGQSPNNHVSYKLVTDLGNAVRLKSISTCR</sequence>
<organism evidence="1 2">
    <name type="scientific">Zasmidium cellare ATCC 36951</name>
    <dbReference type="NCBI Taxonomy" id="1080233"/>
    <lineage>
        <taxon>Eukaryota</taxon>
        <taxon>Fungi</taxon>
        <taxon>Dikarya</taxon>
        <taxon>Ascomycota</taxon>
        <taxon>Pezizomycotina</taxon>
        <taxon>Dothideomycetes</taxon>
        <taxon>Dothideomycetidae</taxon>
        <taxon>Mycosphaerellales</taxon>
        <taxon>Mycosphaerellaceae</taxon>
        <taxon>Zasmidium</taxon>
    </lineage>
</organism>
<dbReference type="OrthoDB" id="3800473at2759"/>
<dbReference type="GeneID" id="54558141"/>
<dbReference type="InterPro" id="IPR011990">
    <property type="entry name" value="TPR-like_helical_dom_sf"/>
</dbReference>
<dbReference type="AlphaFoldDB" id="A0A6A6CTP9"/>